<gene>
    <name evidence="6" type="ORF">SASPL_111377</name>
</gene>
<keyword evidence="4" id="KW-0788">Thiol protease</keyword>
<evidence type="ECO:0000313" key="7">
    <source>
        <dbReference type="Proteomes" id="UP000298416"/>
    </source>
</evidence>
<protein>
    <recommendedName>
        <fullName evidence="5">Ubiquitin-like protease family profile domain-containing protein</fullName>
    </recommendedName>
</protein>
<name>A0A8X9A3A4_SALSN</name>
<dbReference type="AlphaFoldDB" id="A0A8X9A3A4"/>
<dbReference type="EMBL" id="PNBA02000004">
    <property type="protein sequence ID" value="KAG6427137.1"/>
    <property type="molecule type" value="Genomic_DNA"/>
</dbReference>
<dbReference type="GO" id="GO:0016926">
    <property type="term" value="P:protein desumoylation"/>
    <property type="evidence" value="ECO:0007669"/>
    <property type="project" value="UniProtKB-ARBA"/>
</dbReference>
<keyword evidence="3" id="KW-0378">Hydrolase</keyword>
<reference evidence="6" key="1">
    <citation type="submission" date="2018-01" db="EMBL/GenBank/DDBJ databases">
        <authorList>
            <person name="Mao J.F."/>
        </authorList>
    </citation>
    <scope>NUCLEOTIDE SEQUENCE</scope>
    <source>
        <strain evidence="6">Huo1</strain>
        <tissue evidence="6">Leaf</tissue>
    </source>
</reference>
<keyword evidence="2" id="KW-0645">Protease</keyword>
<evidence type="ECO:0000256" key="1">
    <source>
        <dbReference type="ARBA" id="ARBA00005234"/>
    </source>
</evidence>
<dbReference type="InterPro" id="IPR038765">
    <property type="entry name" value="Papain-like_cys_pep_sf"/>
</dbReference>
<dbReference type="PROSITE" id="PS50600">
    <property type="entry name" value="ULP_PROTEASE"/>
    <property type="match status" value="1"/>
</dbReference>
<feature type="domain" description="Ubiquitin-like protease family profile" evidence="5">
    <location>
        <begin position="124"/>
        <end position="326"/>
    </location>
</feature>
<dbReference type="Gene3D" id="1.10.418.20">
    <property type="match status" value="1"/>
</dbReference>
<dbReference type="PANTHER" id="PTHR46915:SF6">
    <property type="entry name" value="CYSTEINE PROTEINASES SUPERFAMILY PROTEIN"/>
    <property type="match status" value="1"/>
</dbReference>
<dbReference type="GO" id="GO:0008234">
    <property type="term" value="F:cysteine-type peptidase activity"/>
    <property type="evidence" value="ECO:0007669"/>
    <property type="project" value="UniProtKB-KW"/>
</dbReference>
<comment type="similarity">
    <text evidence="1">Belongs to the peptidase C48 family.</text>
</comment>
<proteinExistence type="inferred from homology"/>
<dbReference type="Gene3D" id="3.30.310.130">
    <property type="entry name" value="Ubiquitin-related"/>
    <property type="match status" value="1"/>
</dbReference>
<dbReference type="SUPFAM" id="SSF54001">
    <property type="entry name" value="Cysteine proteinases"/>
    <property type="match status" value="1"/>
</dbReference>
<keyword evidence="7" id="KW-1185">Reference proteome</keyword>
<evidence type="ECO:0000313" key="6">
    <source>
        <dbReference type="EMBL" id="KAG6427137.1"/>
    </source>
</evidence>
<comment type="caution">
    <text evidence="6">The sequence shown here is derived from an EMBL/GenBank/DDBJ whole genome shotgun (WGS) entry which is preliminary data.</text>
</comment>
<evidence type="ECO:0000256" key="2">
    <source>
        <dbReference type="ARBA" id="ARBA00022670"/>
    </source>
</evidence>
<dbReference type="InterPro" id="IPR003653">
    <property type="entry name" value="Peptidase_C48_C"/>
</dbReference>
<organism evidence="6">
    <name type="scientific">Salvia splendens</name>
    <name type="common">Scarlet sage</name>
    <dbReference type="NCBI Taxonomy" id="180675"/>
    <lineage>
        <taxon>Eukaryota</taxon>
        <taxon>Viridiplantae</taxon>
        <taxon>Streptophyta</taxon>
        <taxon>Embryophyta</taxon>
        <taxon>Tracheophyta</taxon>
        <taxon>Spermatophyta</taxon>
        <taxon>Magnoliopsida</taxon>
        <taxon>eudicotyledons</taxon>
        <taxon>Gunneridae</taxon>
        <taxon>Pentapetalae</taxon>
        <taxon>asterids</taxon>
        <taxon>lamiids</taxon>
        <taxon>Lamiales</taxon>
        <taxon>Lamiaceae</taxon>
        <taxon>Nepetoideae</taxon>
        <taxon>Mentheae</taxon>
        <taxon>Salviinae</taxon>
        <taxon>Salvia</taxon>
        <taxon>Salvia subgen. Calosphace</taxon>
        <taxon>core Calosphace</taxon>
    </lineage>
</organism>
<dbReference type="Pfam" id="PF02902">
    <property type="entry name" value="Peptidase_C48"/>
    <property type="match status" value="1"/>
</dbReference>
<dbReference type="GO" id="GO:0006508">
    <property type="term" value="P:proteolysis"/>
    <property type="evidence" value="ECO:0007669"/>
    <property type="project" value="UniProtKB-KW"/>
</dbReference>
<dbReference type="PANTHER" id="PTHR46915">
    <property type="entry name" value="UBIQUITIN-LIKE PROTEASE 4-RELATED"/>
    <property type="match status" value="1"/>
</dbReference>
<evidence type="ECO:0000256" key="3">
    <source>
        <dbReference type="ARBA" id="ARBA00022801"/>
    </source>
</evidence>
<accession>A0A8X9A3A4</accession>
<sequence length="368" mass="42689">MTKRKQPQLAADYSDDDVVSGTSRQHEELFFICSSCIVFGIVLNADALMIEFNIAEELGSIEKLGSYYKLHPIYKSTMHVDIFNIDKIPCRQRSMRGFRREKKTAVLNAGKLVGSVAKASRRSRDVTNKPKGEIEESDCVIVCTSVCNGRVSRRRCGSTTKGQENGKLGSQMFEIYIENMWRKLSEEEKNEYTYLDSLWFSLHAKGPHKSKVLSWIKRKDIFSKKYVFVPIVQWGHWFLLIFCHFGENSEAKSERRCMLLLDSLQNAHSKQLESGIRKFVFDIFETEERPENKELIRKLPLLSPKVPQQKNSEECGFFVLYYIYKFLKSACDHVSFSTGCTHFMKENWFTHEDVERFSKSLNPIICDV</sequence>
<evidence type="ECO:0000256" key="4">
    <source>
        <dbReference type="ARBA" id="ARBA00022807"/>
    </source>
</evidence>
<evidence type="ECO:0000259" key="5">
    <source>
        <dbReference type="PROSITE" id="PS50600"/>
    </source>
</evidence>
<dbReference type="Proteomes" id="UP000298416">
    <property type="component" value="Unassembled WGS sequence"/>
</dbReference>
<reference evidence="6" key="2">
    <citation type="submission" date="2020-08" db="EMBL/GenBank/DDBJ databases">
        <title>Plant Genome Project.</title>
        <authorList>
            <person name="Zhang R.-G."/>
        </authorList>
    </citation>
    <scope>NUCLEOTIDE SEQUENCE</scope>
    <source>
        <strain evidence="6">Huo1</strain>
        <tissue evidence="6">Leaf</tissue>
    </source>
</reference>